<dbReference type="GO" id="GO:0003677">
    <property type="term" value="F:DNA binding"/>
    <property type="evidence" value="ECO:0007669"/>
    <property type="project" value="InterPro"/>
</dbReference>
<organism evidence="2 3">
    <name type="scientific">Catenaria anguillulae PL171</name>
    <dbReference type="NCBI Taxonomy" id="765915"/>
    <lineage>
        <taxon>Eukaryota</taxon>
        <taxon>Fungi</taxon>
        <taxon>Fungi incertae sedis</taxon>
        <taxon>Blastocladiomycota</taxon>
        <taxon>Blastocladiomycetes</taxon>
        <taxon>Blastocladiales</taxon>
        <taxon>Catenariaceae</taxon>
        <taxon>Catenaria</taxon>
    </lineage>
</organism>
<dbReference type="SUPFAM" id="SSF46689">
    <property type="entry name" value="Homeodomain-like"/>
    <property type="match status" value="1"/>
</dbReference>
<reference evidence="2 3" key="1">
    <citation type="submission" date="2016-07" db="EMBL/GenBank/DDBJ databases">
        <title>Pervasive Adenine N6-methylation of Active Genes in Fungi.</title>
        <authorList>
            <consortium name="DOE Joint Genome Institute"/>
            <person name="Mondo S.J."/>
            <person name="Dannebaum R.O."/>
            <person name="Kuo R.C."/>
            <person name="Labutti K."/>
            <person name="Haridas S."/>
            <person name="Kuo A."/>
            <person name="Salamov A."/>
            <person name="Ahrendt S.R."/>
            <person name="Lipzen A."/>
            <person name="Sullivan W."/>
            <person name="Andreopoulos W.B."/>
            <person name="Clum A."/>
            <person name="Lindquist E."/>
            <person name="Daum C."/>
            <person name="Ramamoorthy G.K."/>
            <person name="Gryganskyi A."/>
            <person name="Culley D."/>
            <person name="Magnuson J.K."/>
            <person name="James T.Y."/>
            <person name="O'Malley M.A."/>
            <person name="Stajich J.E."/>
            <person name="Spatafora J.W."/>
            <person name="Visel A."/>
            <person name="Grigoriev I.V."/>
        </authorList>
    </citation>
    <scope>NUCLEOTIDE SEQUENCE [LARGE SCALE GENOMIC DNA]</scope>
    <source>
        <strain evidence="2 3">PL171</strain>
    </source>
</reference>
<evidence type="ECO:0000313" key="2">
    <source>
        <dbReference type="EMBL" id="ORZ32461.1"/>
    </source>
</evidence>
<dbReference type="CDD" id="cd00086">
    <property type="entry name" value="homeodomain"/>
    <property type="match status" value="1"/>
</dbReference>
<protein>
    <recommendedName>
        <fullName evidence="4">Homeobox domain-containing protein</fullName>
    </recommendedName>
</protein>
<name>A0A1Y2HEZ2_9FUNG</name>
<accession>A0A1Y2HEZ2</accession>
<dbReference type="Proteomes" id="UP000193411">
    <property type="component" value="Unassembled WGS sequence"/>
</dbReference>
<evidence type="ECO:0000313" key="3">
    <source>
        <dbReference type="Proteomes" id="UP000193411"/>
    </source>
</evidence>
<comment type="caution">
    <text evidence="2">The sequence shown here is derived from an EMBL/GenBank/DDBJ whole genome shotgun (WGS) entry which is preliminary data.</text>
</comment>
<gene>
    <name evidence="2" type="ORF">BCR44DRAFT_1440260</name>
</gene>
<dbReference type="InterPro" id="IPR001356">
    <property type="entry name" value="HD"/>
</dbReference>
<evidence type="ECO:0000256" key="1">
    <source>
        <dbReference type="SAM" id="MobiDB-lite"/>
    </source>
</evidence>
<feature type="region of interest" description="Disordered" evidence="1">
    <location>
        <begin position="114"/>
        <end position="134"/>
    </location>
</feature>
<feature type="compositionally biased region" description="Low complexity" evidence="1">
    <location>
        <begin position="63"/>
        <end position="77"/>
    </location>
</feature>
<proteinExistence type="predicted"/>
<evidence type="ECO:0008006" key="4">
    <source>
        <dbReference type="Google" id="ProtNLM"/>
    </source>
</evidence>
<dbReference type="AlphaFoldDB" id="A0A1Y2HEZ2"/>
<feature type="region of interest" description="Disordered" evidence="1">
    <location>
        <begin position="50"/>
        <end position="94"/>
    </location>
</feature>
<keyword evidence="3" id="KW-1185">Reference proteome</keyword>
<dbReference type="InterPro" id="IPR009057">
    <property type="entry name" value="Homeodomain-like_sf"/>
</dbReference>
<dbReference type="EMBL" id="MCFL01000046">
    <property type="protein sequence ID" value="ORZ32461.1"/>
    <property type="molecule type" value="Genomic_DNA"/>
</dbReference>
<sequence length="318" mass="34113">MSFASTLTSPIAPTQGAHELFAPRQYLESEYTKNRRPDSASRAVMVWFQNRRQKDNGSRMSSPACTPTPAIRTRTPIPTCPKAPTTQHAASPKLPPTPTTPSFGAQTALPCSPMTLPASHFPPTPAMSTPELHFDDSDLEGDFNHLTVPGAVVLTPLISPHPRPTLPMHEPSHMSIDTSRPSSPLLSASALDMPPRVTLPPPQAHANDQPGCMHPARFKWVMSGQTMLTCTGAGHPVPRPVAPHGAAFKWPSLPRLVPMMDDHFAEPPKTPTLPPILSASTLSSPLDALREVCAREHAVMASSGRPHAARARAGAAPY</sequence>